<dbReference type="PROSITE" id="PS00738">
    <property type="entry name" value="ADOHCYASE_1"/>
    <property type="match status" value="1"/>
</dbReference>
<protein>
    <recommendedName>
        <fullName evidence="4">Adenosylhomocysteinase</fullName>
        <ecNumber evidence="4">3.13.2.1</ecNumber>
    </recommendedName>
    <alternativeName>
        <fullName evidence="4">S-adenosyl-L-homocysteine hydrolase</fullName>
        <shortName evidence="4">AdoHcyase</shortName>
    </alternativeName>
</protein>
<dbReference type="PIRSF" id="PIRSF001109">
    <property type="entry name" value="Ad_hcy_hydrolase"/>
    <property type="match status" value="1"/>
</dbReference>
<keyword evidence="9" id="KW-1185">Reference proteome</keyword>
<dbReference type="Proteomes" id="UP000798046">
    <property type="component" value="Unassembled WGS sequence"/>
</dbReference>
<feature type="binding site" evidence="4">
    <location>
        <position position="224"/>
    </location>
    <ligand>
        <name>substrate</name>
    </ligand>
</feature>
<evidence type="ECO:0000256" key="1">
    <source>
        <dbReference type="ARBA" id="ARBA00007122"/>
    </source>
</evidence>
<dbReference type="RefSeq" id="WP_151154996.1">
    <property type="nucleotide sequence ID" value="NZ_VZRA01000001.1"/>
</dbReference>
<feature type="binding site" evidence="4">
    <location>
        <position position="312"/>
    </location>
    <ligand>
        <name>NAD(+)</name>
        <dbReference type="ChEBI" id="CHEBI:57540"/>
    </ligand>
</feature>
<evidence type="ECO:0000256" key="4">
    <source>
        <dbReference type="HAMAP-Rule" id="MF_00563"/>
    </source>
</evidence>
<evidence type="ECO:0000256" key="5">
    <source>
        <dbReference type="RuleBase" id="RU000548"/>
    </source>
</evidence>
<dbReference type="EMBL" id="VZRA01000001">
    <property type="protein sequence ID" value="KAB0671544.1"/>
    <property type="molecule type" value="Genomic_DNA"/>
</dbReference>
<evidence type="ECO:0000313" key="9">
    <source>
        <dbReference type="Proteomes" id="UP000798046"/>
    </source>
</evidence>
<feature type="binding site" evidence="4">
    <location>
        <position position="277"/>
    </location>
    <ligand>
        <name>NAD(+)</name>
        <dbReference type="ChEBI" id="CHEBI:57540"/>
    </ligand>
</feature>
<evidence type="ECO:0000259" key="7">
    <source>
        <dbReference type="SMART" id="SM00997"/>
    </source>
</evidence>
<keyword evidence="4 5" id="KW-0378">Hydrolase</keyword>
<dbReference type="PROSITE" id="PS00739">
    <property type="entry name" value="ADOHCYASE_2"/>
    <property type="match status" value="1"/>
</dbReference>
<feature type="binding site" evidence="4">
    <location>
        <begin position="333"/>
        <end position="335"/>
    </location>
    <ligand>
        <name>NAD(+)</name>
        <dbReference type="ChEBI" id="CHEBI:57540"/>
    </ligand>
</feature>
<proteinExistence type="inferred from homology"/>
<name>A0ABQ6TRZ3_9BACT</name>
<keyword evidence="4" id="KW-0963">Cytoplasm</keyword>
<dbReference type="InterPro" id="IPR015878">
    <property type="entry name" value="Ado_hCys_hydrolase_NAD-bd"/>
</dbReference>
<feature type="binding site" evidence="4">
    <location>
        <position position="225"/>
    </location>
    <ligand>
        <name>NAD(+)</name>
        <dbReference type="ChEBI" id="CHEBI:57540"/>
    </ligand>
</feature>
<dbReference type="InterPro" id="IPR020082">
    <property type="entry name" value="S-Ado-L-homoCys_hydrolase_CS"/>
</dbReference>
<dbReference type="InterPro" id="IPR042172">
    <property type="entry name" value="Adenosylhomocyst_ase-like_sf"/>
</dbReference>
<dbReference type="SMART" id="SM00996">
    <property type="entry name" value="AdoHcyase"/>
    <property type="match status" value="1"/>
</dbReference>
<evidence type="ECO:0000313" key="8">
    <source>
        <dbReference type="EMBL" id="KAB0671544.1"/>
    </source>
</evidence>
<feature type="binding site" evidence="4">
    <location>
        <position position="378"/>
    </location>
    <ligand>
        <name>NAD(+)</name>
        <dbReference type="ChEBI" id="CHEBI:57540"/>
    </ligand>
</feature>
<dbReference type="HAMAP" id="MF_00563">
    <property type="entry name" value="AdoHcyase"/>
    <property type="match status" value="1"/>
</dbReference>
<feature type="binding site" evidence="4">
    <location>
        <position position="190"/>
    </location>
    <ligand>
        <name>substrate</name>
    </ligand>
</feature>
<dbReference type="PANTHER" id="PTHR23420">
    <property type="entry name" value="ADENOSYLHOMOCYSTEINASE"/>
    <property type="match status" value="1"/>
</dbReference>
<dbReference type="NCBIfam" id="TIGR00936">
    <property type="entry name" value="ahcY"/>
    <property type="match status" value="1"/>
</dbReference>
<evidence type="ECO:0000256" key="3">
    <source>
        <dbReference type="ARBA" id="ARBA00023027"/>
    </source>
</evidence>
<comment type="function">
    <text evidence="4">May play a key role in the regulation of the intracellular concentration of adenosylhomocysteine.</text>
</comment>
<dbReference type="GO" id="GO:0016787">
    <property type="term" value="F:hydrolase activity"/>
    <property type="evidence" value="ECO:0007669"/>
    <property type="project" value="UniProtKB-KW"/>
</dbReference>
<evidence type="ECO:0000256" key="6">
    <source>
        <dbReference type="RuleBase" id="RU004166"/>
    </source>
</evidence>
<feature type="binding site" evidence="4">
    <location>
        <position position="130"/>
    </location>
    <ligand>
        <name>substrate</name>
    </ligand>
</feature>
<dbReference type="Pfam" id="PF00670">
    <property type="entry name" value="AdoHcyase_NAD"/>
    <property type="match status" value="1"/>
</dbReference>
<dbReference type="NCBIfam" id="NF004005">
    <property type="entry name" value="PRK05476.2-3"/>
    <property type="match status" value="1"/>
</dbReference>
<reference evidence="8 9" key="1">
    <citation type="journal article" date="2020" name="Microorganisms">
        <title>Description of Three Novel Members in the Family Geobacteraceae, Oryzomonas japonicum gen. nov., sp. nov., Oryzomonas sagensis sp. nov., and Oryzomonas ruber sp. nov.</title>
        <authorList>
            <person name="Xu Z."/>
            <person name="Masuda Y."/>
            <person name="Hayakawa C."/>
            <person name="Ushijima N."/>
            <person name="Kawano K."/>
            <person name="Shiratori Y."/>
            <person name="Senoo K."/>
            <person name="Itoh H."/>
        </authorList>
    </citation>
    <scope>NUCLEOTIDE SEQUENCE [LARGE SCALE GENOMIC DNA]</scope>
    <source>
        <strain evidence="8 9">Red100</strain>
    </source>
</reference>
<feature type="binding site" evidence="4">
    <location>
        <position position="55"/>
    </location>
    <ligand>
        <name>substrate</name>
    </ligand>
</feature>
<gene>
    <name evidence="4" type="primary">ahcY</name>
    <name evidence="8" type="ORF">F6V30_02915</name>
</gene>
<dbReference type="Gene3D" id="3.40.50.1480">
    <property type="entry name" value="Adenosylhomocysteinase-like"/>
    <property type="match status" value="1"/>
</dbReference>
<feature type="binding site" evidence="4">
    <location>
        <begin position="254"/>
        <end position="259"/>
    </location>
    <ligand>
        <name>NAD(+)</name>
        <dbReference type="ChEBI" id="CHEBI:57540"/>
    </ligand>
</feature>
<comment type="catalytic activity">
    <reaction evidence="4 5">
        <text>S-adenosyl-L-homocysteine + H2O = L-homocysteine + adenosine</text>
        <dbReference type="Rhea" id="RHEA:21708"/>
        <dbReference type="ChEBI" id="CHEBI:15377"/>
        <dbReference type="ChEBI" id="CHEBI:16335"/>
        <dbReference type="ChEBI" id="CHEBI:57856"/>
        <dbReference type="ChEBI" id="CHEBI:58199"/>
        <dbReference type="EC" id="3.13.2.1"/>
    </reaction>
</comment>
<comment type="cofactor">
    <cofactor evidence="4 5">
        <name>NAD(+)</name>
        <dbReference type="ChEBI" id="CHEBI:57540"/>
    </cofactor>
    <text evidence="4 5">Binds 1 NAD(+) per subunit.</text>
</comment>
<organism evidence="8 9">
    <name type="scientific">Oryzomonas sagensis</name>
    <dbReference type="NCBI Taxonomy" id="2603857"/>
    <lineage>
        <taxon>Bacteria</taxon>
        <taxon>Pseudomonadati</taxon>
        <taxon>Thermodesulfobacteriota</taxon>
        <taxon>Desulfuromonadia</taxon>
        <taxon>Geobacterales</taxon>
        <taxon>Geobacteraceae</taxon>
        <taxon>Oryzomonas</taxon>
    </lineage>
</organism>
<dbReference type="PANTHER" id="PTHR23420:SF0">
    <property type="entry name" value="ADENOSYLHOMOCYSTEINASE"/>
    <property type="match status" value="1"/>
</dbReference>
<dbReference type="SMART" id="SM00997">
    <property type="entry name" value="AdoHcyase_NAD"/>
    <property type="match status" value="1"/>
</dbReference>
<dbReference type="SUPFAM" id="SSF51735">
    <property type="entry name" value="NAD(P)-binding Rossmann-fold domains"/>
    <property type="match status" value="1"/>
</dbReference>
<dbReference type="CDD" id="cd00401">
    <property type="entry name" value="SAHH"/>
    <property type="match status" value="1"/>
</dbReference>
<dbReference type="EC" id="3.13.2.1" evidence="4"/>
<comment type="pathway">
    <text evidence="4 5">Amino-acid biosynthesis; L-homocysteine biosynthesis; L-homocysteine from S-adenosyl-L-homocysteine: step 1/1.</text>
</comment>
<dbReference type="SUPFAM" id="SSF52283">
    <property type="entry name" value="Formate/glycerate dehydrogenase catalytic domain-like"/>
    <property type="match status" value="1"/>
</dbReference>
<dbReference type="InterPro" id="IPR036291">
    <property type="entry name" value="NAD(P)-bd_dom_sf"/>
</dbReference>
<accession>A0ABQ6TRZ3</accession>
<feature type="domain" description="S-adenosyl-L-homocysteine hydrolase NAD binding" evidence="7">
    <location>
        <begin position="225"/>
        <end position="384"/>
    </location>
</feature>
<comment type="caution">
    <text evidence="8">The sequence shown here is derived from an EMBL/GenBank/DDBJ whole genome shotgun (WGS) entry which is preliminary data.</text>
</comment>
<dbReference type="Gene3D" id="3.40.50.720">
    <property type="entry name" value="NAD(P)-binding Rossmann-like Domain"/>
    <property type="match status" value="1"/>
</dbReference>
<evidence type="ECO:0000256" key="2">
    <source>
        <dbReference type="ARBA" id="ARBA00022563"/>
    </source>
</evidence>
<feature type="binding site" evidence="4">
    <location>
        <begin position="191"/>
        <end position="193"/>
    </location>
    <ligand>
        <name>NAD(+)</name>
        <dbReference type="ChEBI" id="CHEBI:57540"/>
    </ligand>
</feature>
<comment type="subcellular location">
    <subcellularLocation>
        <location evidence="4">Cytoplasm</location>
    </subcellularLocation>
</comment>
<sequence>MSKDFIVADLALADWGRKEIRIAETEMPGLMAIREEYAAAKPLKGARITGSLHMTIQTAVLIETLVALGAEVRWASCNIFSTQDHAAAAIAAAGVPVFAVKGESLEQYWDYTHRIFEWPDAGFSNMILDDGGDATLLLHLGARAEKDGSVLNNPGSEEETILFAAIGKKLAADPSWYSTRIARIQGVTEETTTGVHRLYQMHERGELRFPAINVNDSVTKSKFDNLYGCRESLVDGIKRATDVMIAGKVALICGYGDVGKGSAQAMRALSAQVWVTEVDPICALQAAMEGYRVVTMEYAADKADIFVTCTGNYHVITHDHMARMKDQAIVCNIGHFDNEIEVAALEKYQWEEIKPQVDHIIFPDGKRIILLAKGRLVNLGCATGHPSYVMSSSFANQTIAQIEIFTNPGKYPVGVYTLPKHLDEKVARLQLKKLNAQLSVLSDEQAAYIGVKKEGPYKAEHYRY</sequence>
<comment type="similarity">
    <text evidence="1 4 6">Belongs to the adenosylhomocysteinase family.</text>
</comment>
<dbReference type="Pfam" id="PF05221">
    <property type="entry name" value="AdoHcyase"/>
    <property type="match status" value="1"/>
</dbReference>
<keyword evidence="2 4" id="KW-0554">One-carbon metabolism</keyword>
<feature type="binding site" evidence="4">
    <location>
        <position position="220"/>
    </location>
    <ligand>
        <name>substrate</name>
    </ligand>
</feature>
<keyword evidence="3 4" id="KW-0520">NAD</keyword>
<dbReference type="InterPro" id="IPR000043">
    <property type="entry name" value="Adenosylhomocysteinase-like"/>
</dbReference>